<proteinExistence type="predicted"/>
<protein>
    <submittedName>
        <fullName evidence="2">Uncharacterized protein</fullName>
    </submittedName>
</protein>
<name>A0AAV4CF13_9GAST</name>
<feature type="signal peptide" evidence="1">
    <location>
        <begin position="1"/>
        <end position="18"/>
    </location>
</feature>
<dbReference type="AlphaFoldDB" id="A0AAV4CF13"/>
<comment type="caution">
    <text evidence="2">The sequence shown here is derived from an EMBL/GenBank/DDBJ whole genome shotgun (WGS) entry which is preliminary data.</text>
</comment>
<evidence type="ECO:0000313" key="3">
    <source>
        <dbReference type="Proteomes" id="UP000735302"/>
    </source>
</evidence>
<gene>
    <name evidence="2" type="ORF">PoB_005632700</name>
</gene>
<keyword evidence="3" id="KW-1185">Reference proteome</keyword>
<evidence type="ECO:0000313" key="2">
    <source>
        <dbReference type="EMBL" id="GFO29822.1"/>
    </source>
</evidence>
<organism evidence="2 3">
    <name type="scientific">Plakobranchus ocellatus</name>
    <dbReference type="NCBI Taxonomy" id="259542"/>
    <lineage>
        <taxon>Eukaryota</taxon>
        <taxon>Metazoa</taxon>
        <taxon>Spiralia</taxon>
        <taxon>Lophotrochozoa</taxon>
        <taxon>Mollusca</taxon>
        <taxon>Gastropoda</taxon>
        <taxon>Heterobranchia</taxon>
        <taxon>Euthyneura</taxon>
        <taxon>Panpulmonata</taxon>
        <taxon>Sacoglossa</taxon>
        <taxon>Placobranchoidea</taxon>
        <taxon>Plakobranchidae</taxon>
        <taxon>Plakobranchus</taxon>
    </lineage>
</organism>
<keyword evidence="1" id="KW-0732">Signal</keyword>
<dbReference type="Proteomes" id="UP000735302">
    <property type="component" value="Unassembled WGS sequence"/>
</dbReference>
<feature type="chain" id="PRO_5043360374" evidence="1">
    <location>
        <begin position="19"/>
        <end position="104"/>
    </location>
</feature>
<reference evidence="2 3" key="1">
    <citation type="journal article" date="2021" name="Elife">
        <title>Chloroplast acquisition without the gene transfer in kleptoplastic sea slugs, Plakobranchus ocellatus.</title>
        <authorList>
            <person name="Maeda T."/>
            <person name="Takahashi S."/>
            <person name="Yoshida T."/>
            <person name="Shimamura S."/>
            <person name="Takaki Y."/>
            <person name="Nagai Y."/>
            <person name="Toyoda A."/>
            <person name="Suzuki Y."/>
            <person name="Arimoto A."/>
            <person name="Ishii H."/>
            <person name="Satoh N."/>
            <person name="Nishiyama T."/>
            <person name="Hasebe M."/>
            <person name="Maruyama T."/>
            <person name="Minagawa J."/>
            <person name="Obokata J."/>
            <person name="Shigenobu S."/>
        </authorList>
    </citation>
    <scope>NUCLEOTIDE SEQUENCE [LARGE SCALE GENOMIC DNA]</scope>
</reference>
<evidence type="ECO:0000256" key="1">
    <source>
        <dbReference type="SAM" id="SignalP"/>
    </source>
</evidence>
<dbReference type="EMBL" id="BLXT01006199">
    <property type="protein sequence ID" value="GFO29822.1"/>
    <property type="molecule type" value="Genomic_DNA"/>
</dbReference>
<sequence>MPKSTCPLILFLQALTTADIRKGSEWMYSFFTEGGGKYSAWFFDNGSVRMEGLFDLSCVSRVTKVFMANQIQAVYFMYNINHVQPDLTELEAKLALAQDPVFCP</sequence>
<accession>A0AAV4CF13</accession>